<accession>A0A2C6L551</accession>
<proteinExistence type="predicted"/>
<feature type="region of interest" description="Disordered" evidence="1">
    <location>
        <begin position="674"/>
        <end position="705"/>
    </location>
</feature>
<sequence>MSSLIQRRFLSFFLFIFLLSIVFSLRLFYYFCTDATISSLCILLNFRLPVFWAHVLYSSSLRVYLHSFLLYASRPHDLSFPSPSRSYSSLKRRKQERMQEKTENEEEEEKEHLHEQKIEILRYLTLLIFHRLSHSLSDVLVSSSSSLKLSREIEKFFAVSPFSLEKSVELSSMRNVFHAGGREEEGGGLTERGVEDEKDGQEQERRRKRYEEEEGNKNKSKLVRQDLPRYEGREGSLVSLRRMIDLACIYEGAPDVKMIVRDIIRSMYRYIGQEWEKKKEVHILREKLIERIYTCEDRLHGLASSPECLDLLSSEIFTREEEREKKDERFSSFSPSSLSCRSLTWEREVLCVLSEIIDMMACVRALSRCFPESIVSEFWKGGHISSRERFDQDQRWKERRTGLGDRTGGPDGGEDNRLMRLLQHLYVLLMSLPWIRLWECPSTPSLLRLALGRSRQYICACILQEAQRLWSPRDTLSPMMEGNRASDQDSDRCDFLRRGRRDLSSDKRGSCRGFSGHLRSSGSLGDVEEENEKALEEFTEWSLHFRDEVYQGGGPSCMKWLARDMRRAQFLRLLHAWNLRLQHIGLERIQHIEEAICPASERNQEPARSVPPRSESGEGRVSSSSSFHRIHKEETSRKKKHAGGDRRHVELYLHPEDQEKLELIRKVVSPEREEDHFHRSEEEAALFLTSEANTKKKKDGEEKKEDTSGLGFMYLCLLYCRGNADETINLLLDQQLPPILQHVRPSLSLQGAVEFLRAARERSAEASSDEPRGAEAEAPMLPKDEELKSQILSMIDARRQQSEARRLDEALPKKRFEGGGKEGDNDRFCVSSSDEEDEDDFSDVGEILSHAPCDLLHSEYEDEENDEEEDEEEKKEKESSDSKRSVVQGGKNGDNTQHSSSGGASRSDHSSTSRRGGRGGMQGQPQAGTRTPVRGQTLQARRKEENKGKRANHNRKGGHLAKMRRGMIF</sequence>
<keyword evidence="2" id="KW-1133">Transmembrane helix</keyword>
<feature type="region of interest" description="Disordered" evidence="1">
    <location>
        <begin position="79"/>
        <end position="111"/>
    </location>
</feature>
<feature type="compositionally biased region" description="Basic and acidic residues" evidence="1">
    <location>
        <begin position="631"/>
        <end position="650"/>
    </location>
</feature>
<reference evidence="3 4" key="1">
    <citation type="journal article" date="2017" name="Int. J. Parasitol.">
        <title>The genome of the protozoan parasite Cystoisospora suis and a reverse vaccinology approach to identify vaccine candidates.</title>
        <authorList>
            <person name="Palmieri N."/>
            <person name="Shrestha A."/>
            <person name="Ruttkowski B."/>
            <person name="Beck T."/>
            <person name="Vogl C."/>
            <person name="Tomley F."/>
            <person name="Blake D.P."/>
            <person name="Joachim A."/>
        </authorList>
    </citation>
    <scope>NUCLEOTIDE SEQUENCE [LARGE SCALE GENOMIC DNA]</scope>
    <source>
        <strain evidence="3 4">Wien I</strain>
    </source>
</reference>
<feature type="region of interest" description="Disordered" evidence="1">
    <location>
        <begin position="390"/>
        <end position="414"/>
    </location>
</feature>
<keyword evidence="2" id="KW-0812">Transmembrane</keyword>
<dbReference type="RefSeq" id="XP_067924605.1">
    <property type="nucleotide sequence ID" value="XM_068063423.1"/>
</dbReference>
<evidence type="ECO:0000256" key="1">
    <source>
        <dbReference type="SAM" id="MobiDB-lite"/>
    </source>
</evidence>
<feature type="compositionally biased region" description="Basic and acidic residues" evidence="1">
    <location>
        <begin position="390"/>
        <end position="403"/>
    </location>
</feature>
<feature type="compositionally biased region" description="Basic residues" evidence="1">
    <location>
        <begin position="949"/>
        <end position="969"/>
    </location>
</feature>
<feature type="compositionally biased region" description="Basic and acidic residues" evidence="1">
    <location>
        <begin position="874"/>
        <end position="884"/>
    </location>
</feature>
<feature type="region of interest" description="Disordered" evidence="1">
    <location>
        <begin position="760"/>
        <end position="786"/>
    </location>
</feature>
<gene>
    <name evidence="3" type="ORF">CSUI_003225</name>
</gene>
<feature type="compositionally biased region" description="Basic and acidic residues" evidence="1">
    <location>
        <begin position="192"/>
        <end position="225"/>
    </location>
</feature>
<evidence type="ECO:0000313" key="4">
    <source>
        <dbReference type="Proteomes" id="UP000221165"/>
    </source>
</evidence>
<keyword evidence="4" id="KW-1185">Reference proteome</keyword>
<feature type="compositionally biased region" description="Acidic residues" evidence="1">
    <location>
        <begin position="833"/>
        <end position="843"/>
    </location>
</feature>
<evidence type="ECO:0000313" key="3">
    <source>
        <dbReference type="EMBL" id="PHJ22928.1"/>
    </source>
</evidence>
<keyword evidence="2" id="KW-0472">Membrane</keyword>
<feature type="compositionally biased region" description="Basic and acidic residues" evidence="1">
    <location>
        <begin position="803"/>
        <end position="827"/>
    </location>
</feature>
<feature type="transmembrane region" description="Helical" evidence="2">
    <location>
        <begin position="12"/>
        <end position="31"/>
    </location>
</feature>
<evidence type="ECO:0008006" key="5">
    <source>
        <dbReference type="Google" id="ProtNLM"/>
    </source>
</evidence>
<name>A0A2C6L551_9APIC</name>
<feature type="region of interest" description="Disordered" evidence="1">
    <location>
        <begin position="600"/>
        <end position="650"/>
    </location>
</feature>
<feature type="region of interest" description="Disordered" evidence="1">
    <location>
        <begin position="803"/>
        <end position="969"/>
    </location>
</feature>
<organism evidence="3 4">
    <name type="scientific">Cystoisospora suis</name>
    <dbReference type="NCBI Taxonomy" id="483139"/>
    <lineage>
        <taxon>Eukaryota</taxon>
        <taxon>Sar</taxon>
        <taxon>Alveolata</taxon>
        <taxon>Apicomplexa</taxon>
        <taxon>Conoidasida</taxon>
        <taxon>Coccidia</taxon>
        <taxon>Eucoccidiorida</taxon>
        <taxon>Eimeriorina</taxon>
        <taxon>Sarcocystidae</taxon>
        <taxon>Cystoisospora</taxon>
    </lineage>
</organism>
<dbReference type="AlphaFoldDB" id="A0A2C6L551"/>
<dbReference type="Proteomes" id="UP000221165">
    <property type="component" value="Unassembled WGS sequence"/>
</dbReference>
<feature type="compositionally biased region" description="Low complexity" evidence="1">
    <location>
        <begin position="79"/>
        <end position="89"/>
    </location>
</feature>
<dbReference type="VEuPathDB" id="ToxoDB:CSUI_003225"/>
<feature type="compositionally biased region" description="Basic and acidic residues" evidence="1">
    <location>
        <begin position="760"/>
        <end position="775"/>
    </location>
</feature>
<protein>
    <recommendedName>
        <fullName evidence="5">Transmembrane protein</fullName>
    </recommendedName>
</protein>
<dbReference type="OrthoDB" id="332830at2759"/>
<comment type="caution">
    <text evidence="3">The sequence shown here is derived from an EMBL/GenBank/DDBJ whole genome shotgun (WGS) entry which is preliminary data.</text>
</comment>
<feature type="region of interest" description="Disordered" evidence="1">
    <location>
        <begin position="179"/>
        <end position="225"/>
    </location>
</feature>
<evidence type="ECO:0000256" key="2">
    <source>
        <dbReference type="SAM" id="Phobius"/>
    </source>
</evidence>
<feature type="compositionally biased region" description="Acidic residues" evidence="1">
    <location>
        <begin position="860"/>
        <end position="873"/>
    </location>
</feature>
<dbReference type="GeneID" id="94426634"/>
<dbReference type="EMBL" id="MIGC01001411">
    <property type="protein sequence ID" value="PHJ22928.1"/>
    <property type="molecule type" value="Genomic_DNA"/>
</dbReference>